<sequence>MARLNYGSTVLLPPGVAKLDGRPAAETSVRPGQALARWQVR</sequence>
<gene>
    <name evidence="2" type="ORF">FQK01_12155</name>
</gene>
<dbReference type="AlphaFoldDB" id="A0ABD7S9K1"/>
<proteinExistence type="predicted"/>
<reference evidence="3" key="1">
    <citation type="journal article" date="2020" name="Phytopathology">
        <title>Genomic acquisitions in emerging populations of Xanthomonas vasicola pv. vasculorum infecting corn in the U.S. and Argentina.</title>
        <authorList>
            <person name="Perez-Quintero A.L."/>
        </authorList>
    </citation>
    <scope>NUCLEOTIDE SEQUENCE [LARGE SCALE GENOMIC DNA]</scope>
    <source>
        <strain evidence="3">Xvh-L</strain>
    </source>
</reference>
<organism evidence="2 3">
    <name type="scientific">Xanthomonas vasicola</name>
    <dbReference type="NCBI Taxonomy" id="56459"/>
    <lineage>
        <taxon>Bacteria</taxon>
        <taxon>Pseudomonadati</taxon>
        <taxon>Pseudomonadota</taxon>
        <taxon>Gammaproteobacteria</taxon>
        <taxon>Lysobacterales</taxon>
        <taxon>Lysobacteraceae</taxon>
        <taxon>Xanthomonas</taxon>
    </lineage>
</organism>
<comment type="caution">
    <text evidence="2">The sequence shown here is derived from an EMBL/GenBank/DDBJ whole genome shotgun (WGS) entry which is preliminary data.</text>
</comment>
<dbReference type="EMBL" id="VOCK01000016">
    <property type="protein sequence ID" value="TWQ52772.1"/>
    <property type="molecule type" value="Genomic_DNA"/>
</dbReference>
<keyword evidence="3" id="KW-1185">Reference proteome</keyword>
<name>A0ABD7S9K1_XANVA</name>
<dbReference type="Proteomes" id="UP000320455">
    <property type="component" value="Unassembled WGS sequence"/>
</dbReference>
<accession>A0ABD7S9K1</accession>
<protein>
    <submittedName>
        <fullName evidence="2">Phosphatidylserine decarboxylase</fullName>
    </submittedName>
</protein>
<evidence type="ECO:0000313" key="3">
    <source>
        <dbReference type="Proteomes" id="UP000320455"/>
    </source>
</evidence>
<evidence type="ECO:0000256" key="1">
    <source>
        <dbReference type="SAM" id="MobiDB-lite"/>
    </source>
</evidence>
<feature type="region of interest" description="Disordered" evidence="1">
    <location>
        <begin position="21"/>
        <end position="41"/>
    </location>
</feature>
<evidence type="ECO:0000313" key="2">
    <source>
        <dbReference type="EMBL" id="TWQ52772.1"/>
    </source>
</evidence>